<evidence type="ECO:0000313" key="8">
    <source>
        <dbReference type="EMBL" id="CAA7270963.1"/>
    </source>
</evidence>
<evidence type="ECO:0000256" key="1">
    <source>
        <dbReference type="ARBA" id="ARBA00009673"/>
    </source>
</evidence>
<dbReference type="PANTHER" id="PTHR10472:SF5">
    <property type="entry name" value="D-AMINOACYL-TRNA DEACYLASE 1"/>
    <property type="match status" value="1"/>
</dbReference>
<comment type="caution">
    <text evidence="8">The sequence shown here is derived from an EMBL/GenBank/DDBJ whole genome shotgun (WGS) entry which is preliminary data.</text>
</comment>
<dbReference type="InterPro" id="IPR003732">
    <property type="entry name" value="Daa-tRNA_deacyls_DTD"/>
</dbReference>
<feature type="region of interest" description="Disordered" evidence="7">
    <location>
        <begin position="192"/>
        <end position="217"/>
    </location>
</feature>
<dbReference type="InterPro" id="IPR023509">
    <property type="entry name" value="DTD-like_sf"/>
</dbReference>
<evidence type="ECO:0000256" key="4">
    <source>
        <dbReference type="ARBA" id="ARBA00047676"/>
    </source>
</evidence>
<dbReference type="CDD" id="cd00563">
    <property type="entry name" value="Dtyr_deacylase"/>
    <property type="match status" value="1"/>
</dbReference>
<evidence type="ECO:0000256" key="2">
    <source>
        <dbReference type="ARBA" id="ARBA00013056"/>
    </source>
</evidence>
<dbReference type="FunFam" id="3.50.80.10:FF:000001">
    <property type="entry name" value="D-aminoacyl-tRNA deacylase"/>
    <property type="match status" value="1"/>
</dbReference>
<keyword evidence="6" id="KW-0378">Hydrolase</keyword>
<dbReference type="PANTHER" id="PTHR10472">
    <property type="entry name" value="D-TYROSYL-TRNA TYR DEACYLASE"/>
    <property type="match status" value="1"/>
</dbReference>
<dbReference type="EMBL" id="CACVBS010000101">
    <property type="protein sequence ID" value="CAA7270963.1"/>
    <property type="molecule type" value="Genomic_DNA"/>
</dbReference>
<keyword evidence="6" id="KW-0694">RNA-binding</keyword>
<dbReference type="NCBIfam" id="TIGR00256">
    <property type="entry name" value="D-aminoacyl-tRNA deacylase"/>
    <property type="match status" value="1"/>
</dbReference>
<dbReference type="GO" id="GO:0000049">
    <property type="term" value="F:tRNA binding"/>
    <property type="evidence" value="ECO:0007669"/>
    <property type="project" value="UniProtKB-KW"/>
</dbReference>
<dbReference type="EC" id="3.1.1.96" evidence="2 6"/>
<evidence type="ECO:0000256" key="3">
    <source>
        <dbReference type="ARBA" id="ARBA00020007"/>
    </source>
</evidence>
<evidence type="ECO:0000256" key="5">
    <source>
        <dbReference type="ARBA" id="ARBA00048018"/>
    </source>
</evidence>
<dbReference type="GO" id="GO:0051500">
    <property type="term" value="F:D-tyrosyl-tRNA(Tyr) deacylase activity"/>
    <property type="evidence" value="ECO:0007669"/>
    <property type="project" value="TreeGrafter"/>
</dbReference>
<comment type="catalytic activity">
    <reaction evidence="5">
        <text>a D-aminoacyl-tRNA + H2O = a tRNA + a D-alpha-amino acid + H(+)</text>
        <dbReference type="Rhea" id="RHEA:13953"/>
        <dbReference type="Rhea" id="RHEA-COMP:10123"/>
        <dbReference type="Rhea" id="RHEA-COMP:10124"/>
        <dbReference type="ChEBI" id="CHEBI:15377"/>
        <dbReference type="ChEBI" id="CHEBI:15378"/>
        <dbReference type="ChEBI" id="CHEBI:59871"/>
        <dbReference type="ChEBI" id="CHEBI:78442"/>
        <dbReference type="ChEBI" id="CHEBI:79333"/>
        <dbReference type="EC" id="3.1.1.96"/>
    </reaction>
</comment>
<comment type="similarity">
    <text evidence="1 6">Belongs to the DTD family.</text>
</comment>
<comment type="subcellular location">
    <subcellularLocation>
        <location evidence="6">Cytoplasm</location>
    </subcellularLocation>
</comment>
<comment type="catalytic activity">
    <reaction evidence="4">
        <text>glycyl-tRNA(Ala) + H2O = tRNA(Ala) + glycine + H(+)</text>
        <dbReference type="Rhea" id="RHEA:53744"/>
        <dbReference type="Rhea" id="RHEA-COMP:9657"/>
        <dbReference type="Rhea" id="RHEA-COMP:13640"/>
        <dbReference type="ChEBI" id="CHEBI:15377"/>
        <dbReference type="ChEBI" id="CHEBI:15378"/>
        <dbReference type="ChEBI" id="CHEBI:57305"/>
        <dbReference type="ChEBI" id="CHEBI:78442"/>
        <dbReference type="ChEBI" id="CHEBI:78522"/>
        <dbReference type="EC" id="3.1.1.96"/>
    </reaction>
</comment>
<evidence type="ECO:0000313" key="9">
    <source>
        <dbReference type="Proteomes" id="UP000467700"/>
    </source>
</evidence>
<dbReference type="Gene3D" id="3.50.80.10">
    <property type="entry name" value="D-tyrosyl-tRNA(Tyr) deacylase"/>
    <property type="match status" value="1"/>
</dbReference>
<reference evidence="8 9" key="1">
    <citation type="submission" date="2020-01" db="EMBL/GenBank/DDBJ databases">
        <authorList>
            <person name="Gupta K D."/>
        </authorList>
    </citation>
    <scope>NUCLEOTIDE SEQUENCE [LARGE SCALE GENOMIC DNA]</scope>
</reference>
<keyword evidence="6" id="KW-0820">tRNA-binding</keyword>
<dbReference type="OrthoDB" id="275783at2759"/>
<dbReference type="GO" id="GO:0005737">
    <property type="term" value="C:cytoplasm"/>
    <property type="evidence" value="ECO:0007669"/>
    <property type="project" value="UniProtKB-SubCell"/>
</dbReference>
<dbReference type="Proteomes" id="UP000467700">
    <property type="component" value="Unassembled WGS sequence"/>
</dbReference>
<dbReference type="AlphaFoldDB" id="A0A8S0XTE1"/>
<evidence type="ECO:0000256" key="7">
    <source>
        <dbReference type="SAM" id="MobiDB-lite"/>
    </source>
</evidence>
<evidence type="ECO:0000256" key="6">
    <source>
        <dbReference type="RuleBase" id="RU003470"/>
    </source>
</evidence>
<dbReference type="SUPFAM" id="SSF69500">
    <property type="entry name" value="DTD-like"/>
    <property type="match status" value="1"/>
</dbReference>
<dbReference type="HAMAP" id="MF_00518">
    <property type="entry name" value="Deacylase_Dtd"/>
    <property type="match status" value="1"/>
</dbReference>
<gene>
    <name evidence="8" type="ORF">AAE3_LOCUS13320</name>
</gene>
<keyword evidence="6" id="KW-0963">Cytoplasm</keyword>
<protein>
    <recommendedName>
        <fullName evidence="3 6">D-aminoacyl-tRNA deacylase</fullName>
        <ecNumber evidence="2 6">3.1.1.96</ecNumber>
    </recommendedName>
</protein>
<keyword evidence="9" id="KW-1185">Reference proteome</keyword>
<organism evidence="8 9">
    <name type="scientific">Cyclocybe aegerita</name>
    <name type="common">Black poplar mushroom</name>
    <name type="synonym">Agrocybe aegerita</name>
    <dbReference type="NCBI Taxonomy" id="1973307"/>
    <lineage>
        <taxon>Eukaryota</taxon>
        <taxon>Fungi</taxon>
        <taxon>Dikarya</taxon>
        <taxon>Basidiomycota</taxon>
        <taxon>Agaricomycotina</taxon>
        <taxon>Agaricomycetes</taxon>
        <taxon>Agaricomycetidae</taxon>
        <taxon>Agaricales</taxon>
        <taxon>Agaricineae</taxon>
        <taxon>Bolbitiaceae</taxon>
        <taxon>Cyclocybe</taxon>
    </lineage>
</organism>
<accession>A0A8S0XTE1</accession>
<name>A0A8S0XTE1_CYCAE</name>
<proteinExistence type="inferred from homology"/>
<sequence>MLNLILSLHHRRRSCVLPRSTSYKRHLLVFRIRMRAIIQRVSQASVTVDKEVVSQIAEGLMVLVGIGSDDTEADVAVLSKKILTLRVFSDPANPEKMWKASVKDIDGDILCVSQFTLLANTTKGNKPDFHRAMSSKASRKMYGTFLDALKASYKADKVRDGRFGAMMSVSLTNEGPVTFTLDSRKFEYIDAPESSSKKVGKNTGSASPSKEPDIPIA</sequence>
<dbReference type="Pfam" id="PF02580">
    <property type="entry name" value="Tyr_Deacylase"/>
    <property type="match status" value="1"/>
</dbReference>